<dbReference type="PATRIC" id="fig|1263870.3.peg.4519"/>
<protein>
    <submittedName>
        <fullName evidence="1">Uncharacterized protein</fullName>
    </submittedName>
</protein>
<keyword evidence="2" id="KW-1185">Reference proteome</keyword>
<name>M5TYJ5_9BACT</name>
<organism evidence="1 2">
    <name type="scientific">Rhodopirellula sallentina SM41</name>
    <dbReference type="NCBI Taxonomy" id="1263870"/>
    <lineage>
        <taxon>Bacteria</taxon>
        <taxon>Pseudomonadati</taxon>
        <taxon>Planctomycetota</taxon>
        <taxon>Planctomycetia</taxon>
        <taxon>Pirellulales</taxon>
        <taxon>Pirellulaceae</taxon>
        <taxon>Rhodopirellula</taxon>
    </lineage>
</organism>
<reference evidence="1 2" key="1">
    <citation type="journal article" date="2013" name="Mar. Genomics">
        <title>Expression of sulfatases in Rhodopirellula baltica and the diversity of sulfatases in the genus Rhodopirellula.</title>
        <authorList>
            <person name="Wegner C.E."/>
            <person name="Richter-Heitmann T."/>
            <person name="Klindworth A."/>
            <person name="Klockow C."/>
            <person name="Richter M."/>
            <person name="Achstetter T."/>
            <person name="Glockner F.O."/>
            <person name="Harder J."/>
        </authorList>
    </citation>
    <scope>NUCLEOTIDE SEQUENCE [LARGE SCALE GENOMIC DNA]</scope>
    <source>
        <strain evidence="1 2">SM41</strain>
    </source>
</reference>
<proteinExistence type="predicted"/>
<dbReference type="Proteomes" id="UP000011885">
    <property type="component" value="Unassembled WGS sequence"/>
</dbReference>
<sequence>MYHSRTEESVRLQRDPAYMFAAGKIQHCSILSTDDSHDTWHEKKLTGKTS</sequence>
<dbReference type="EMBL" id="ANOH01000285">
    <property type="protein sequence ID" value="EMI54282.1"/>
    <property type="molecule type" value="Genomic_DNA"/>
</dbReference>
<accession>M5TYJ5</accession>
<evidence type="ECO:0000313" key="2">
    <source>
        <dbReference type="Proteomes" id="UP000011885"/>
    </source>
</evidence>
<gene>
    <name evidence="1" type="ORF">RSSM_04273</name>
</gene>
<dbReference type="AlphaFoldDB" id="M5TYJ5"/>
<comment type="caution">
    <text evidence="1">The sequence shown here is derived from an EMBL/GenBank/DDBJ whole genome shotgun (WGS) entry which is preliminary data.</text>
</comment>
<evidence type="ECO:0000313" key="1">
    <source>
        <dbReference type="EMBL" id="EMI54282.1"/>
    </source>
</evidence>